<dbReference type="InterPro" id="IPR008964">
    <property type="entry name" value="Invasin/intimin_cell_adhesion"/>
</dbReference>
<dbReference type="Gene3D" id="2.60.40.1080">
    <property type="match status" value="2"/>
</dbReference>
<sequence length="1286" mass="146463">MLPIYLLLFLAAVKTKTIRLPLIPPYKENYIYEFPYNDTNCSFSISNSSLASIVDNYQNETHSICVINVTAVINSSDFCILTVHNSSNLDDNIKIKFTTINYVHSHISSPYLYLNQSIEFLQIYTSDSKKKPHAFIPFEWISIISENKSITLSKDYYKNITLPQNSYFITTNSIGKIYFNIKVLDVLSKNIKITVYQSMFLNSTKVYLVTNTPSSISICSSNLSNKTCISKVDPSYFKIEVTNKSVVEYSIKNSEIKLKPKEIGSSTMKITFSSLSHNYLTSEIFVTFPEYSIAEKQHVLVGTNPDFELFDVYDKFDNKIQHPYGRISIFNYTNVIDGFTEIQGNIFENISVTFPVFFVKKISIYPEQCLLPISHSGFSFNITNGSGNFTFSVENEKIAKVDENGFITAINLGDTNLVVEDNLVNGLKATAMISVEDILSARFNMTRFEMEVGEKINITFFALSMSGKVFSYFKPDSIRSLNESVIDSNYECISPGFARIQMQCGESNATELFSVIKPLKSIQKIKGFCDTPFDLEIIDGPQHWEDAEPPNYFINCGNESIRIYNHSISFNETFNGTCKLIVYNDPTENNPIPLNYSTEIDVDVIKVSRIAIVVTDENQKYAPSCSLIRSANTSDPWGFLRYWRVYVPYFRIPSLAIYYFDEKLNVVYIDNKTVISGFLSSGKKVSTPLTKTLNESVTFKYKKFNLSASIIVKPLFNITSSKELVLMENCEFPNEEIKGGTGKFNLTRISDNLVLVQDYCISEFRTEIKVVYSQPYKLVILGPDTCQIGSKIDMVIKLYDELGREFHHSVLSCINITVDNQMVVNGVYQYFAETEGKHFITAKCRDISFVKEITVFEKLTLASPSEIVTFPGRFISIKFSKGPVELVKYKSMNNDIMTNDLYTVNSGSTTIRCYIEGNEIDFIDVNVLVTKITDLMIMPSTDTFIVGNMAVFSVFAVTEKGNISISDGKWKGDFSFKVIGGRVYTKFSEEGRFTINVRFLDFFTSLSFIVDQKLETEKYVSIPIGTSHYVKSNGYCFPQYFKATEVGTFYSECQRGSQTENVTISVTYPSDIFIEQESNLIFIKLIHNFGTFYDDYNDTFTNFNDSVTKIDDGYEMKSNNTNVVVYNDYFRLETVISVYKSFIDVPDYLLVGGKREIYCSNLVEWKSSNTSVLSISNMGIIKAKRVGESLVQCSKHNKAKTRVTKLLFAEIYPNGDDLEVRPVFEYGKRKEMLSVFDSLDCKCNNDRHCLFVMDRYVCQGNEDLNISLSLSKKNFKHNSNVPLMWH</sequence>
<dbReference type="VEuPathDB" id="TrichDB:TVAGG3_0334990"/>
<proteinExistence type="predicted"/>
<evidence type="ECO:0000313" key="2">
    <source>
        <dbReference type="EMBL" id="EAY15593.1"/>
    </source>
</evidence>
<feature type="signal peptide" evidence="1">
    <location>
        <begin position="1"/>
        <end position="17"/>
    </location>
</feature>
<dbReference type="KEGG" id="tva:4773608"/>
<dbReference type="SMR" id="A2DVB4"/>
<dbReference type="Pfam" id="PF26182">
    <property type="entry name" value="Ig_NUP210_5th"/>
    <property type="match status" value="1"/>
</dbReference>
<dbReference type="EMBL" id="DS113253">
    <property type="protein sequence ID" value="EAY15593.1"/>
    <property type="molecule type" value="Genomic_DNA"/>
</dbReference>
<dbReference type="SUPFAM" id="SSF49373">
    <property type="entry name" value="Invasin/intimin cell-adhesion fragments"/>
    <property type="match status" value="1"/>
</dbReference>
<dbReference type="Proteomes" id="UP000001542">
    <property type="component" value="Unassembled WGS sequence"/>
</dbReference>
<keyword evidence="1" id="KW-0732">Signal</keyword>
<name>A2DVB4_TRIV3</name>
<dbReference type="STRING" id="5722.A2DVB4"/>
<dbReference type="RefSeq" id="XP_001327816.1">
    <property type="nucleotide sequence ID" value="XM_001327781.1"/>
</dbReference>
<accession>A2DVB4</accession>
<dbReference type="InParanoid" id="A2DVB4"/>
<evidence type="ECO:0000313" key="3">
    <source>
        <dbReference type="Proteomes" id="UP000001542"/>
    </source>
</evidence>
<dbReference type="PANTHER" id="PTHR23019:SF0">
    <property type="entry name" value="NUCLEAR PORE MEMBRANE GLYCOPROTEIN 210"/>
    <property type="match status" value="1"/>
</dbReference>
<organism evidence="2 3">
    <name type="scientific">Trichomonas vaginalis (strain ATCC PRA-98 / G3)</name>
    <dbReference type="NCBI Taxonomy" id="412133"/>
    <lineage>
        <taxon>Eukaryota</taxon>
        <taxon>Metamonada</taxon>
        <taxon>Parabasalia</taxon>
        <taxon>Trichomonadida</taxon>
        <taxon>Trichomonadidae</taxon>
        <taxon>Trichomonas</taxon>
    </lineage>
</organism>
<gene>
    <name evidence="2" type="ORF">TVAG_208720</name>
</gene>
<feature type="chain" id="PRO_5002643097" evidence="1">
    <location>
        <begin position="18"/>
        <end position="1286"/>
    </location>
</feature>
<dbReference type="PANTHER" id="PTHR23019">
    <property type="entry name" value="NUCLEAR PORE MEMBRANE GLYCOPROTEIN GP210-RELATED"/>
    <property type="match status" value="1"/>
</dbReference>
<dbReference type="InterPro" id="IPR045197">
    <property type="entry name" value="NUP210-like"/>
</dbReference>
<reference evidence="2" key="1">
    <citation type="submission" date="2006-10" db="EMBL/GenBank/DDBJ databases">
        <authorList>
            <person name="Amadeo P."/>
            <person name="Zhao Q."/>
            <person name="Wortman J."/>
            <person name="Fraser-Liggett C."/>
            <person name="Carlton J."/>
        </authorList>
    </citation>
    <scope>NUCLEOTIDE SEQUENCE</scope>
    <source>
        <strain evidence="2">G3</strain>
    </source>
</reference>
<keyword evidence="3" id="KW-1185">Reference proteome</keyword>
<evidence type="ECO:0000256" key="1">
    <source>
        <dbReference type="SAM" id="SignalP"/>
    </source>
</evidence>
<dbReference type="VEuPathDB" id="TrichDB:TVAG_208720"/>
<protein>
    <submittedName>
        <fullName evidence="2">Uncharacterized protein</fullName>
    </submittedName>
</protein>
<reference evidence="2" key="2">
    <citation type="journal article" date="2007" name="Science">
        <title>Draft genome sequence of the sexually transmitted pathogen Trichomonas vaginalis.</title>
        <authorList>
            <person name="Carlton J.M."/>
            <person name="Hirt R.P."/>
            <person name="Silva J.C."/>
            <person name="Delcher A.L."/>
            <person name="Schatz M."/>
            <person name="Zhao Q."/>
            <person name="Wortman J.R."/>
            <person name="Bidwell S.L."/>
            <person name="Alsmark U.C.M."/>
            <person name="Besteiro S."/>
            <person name="Sicheritz-Ponten T."/>
            <person name="Noel C.J."/>
            <person name="Dacks J.B."/>
            <person name="Foster P.G."/>
            <person name="Simillion C."/>
            <person name="Van de Peer Y."/>
            <person name="Miranda-Saavedra D."/>
            <person name="Barton G.J."/>
            <person name="Westrop G.D."/>
            <person name="Mueller S."/>
            <person name="Dessi D."/>
            <person name="Fiori P.L."/>
            <person name="Ren Q."/>
            <person name="Paulsen I."/>
            <person name="Zhang H."/>
            <person name="Bastida-Corcuera F.D."/>
            <person name="Simoes-Barbosa A."/>
            <person name="Brown M.T."/>
            <person name="Hayes R.D."/>
            <person name="Mukherjee M."/>
            <person name="Okumura C.Y."/>
            <person name="Schneider R."/>
            <person name="Smith A.J."/>
            <person name="Vanacova S."/>
            <person name="Villalvazo M."/>
            <person name="Haas B.J."/>
            <person name="Pertea M."/>
            <person name="Feldblyum T.V."/>
            <person name="Utterback T.R."/>
            <person name="Shu C.L."/>
            <person name="Osoegawa K."/>
            <person name="de Jong P.J."/>
            <person name="Hrdy I."/>
            <person name="Horvathova L."/>
            <person name="Zubacova Z."/>
            <person name="Dolezal P."/>
            <person name="Malik S.B."/>
            <person name="Logsdon J.M. Jr."/>
            <person name="Henze K."/>
            <person name="Gupta A."/>
            <person name="Wang C.C."/>
            <person name="Dunne R.L."/>
            <person name="Upcroft J.A."/>
            <person name="Upcroft P."/>
            <person name="White O."/>
            <person name="Salzberg S.L."/>
            <person name="Tang P."/>
            <person name="Chiu C.-H."/>
            <person name="Lee Y.-S."/>
            <person name="Embley T.M."/>
            <person name="Coombs G.H."/>
            <person name="Mottram J.C."/>
            <person name="Tachezy J."/>
            <person name="Fraser-Liggett C.M."/>
            <person name="Johnson P.J."/>
        </authorList>
    </citation>
    <scope>NUCLEOTIDE SEQUENCE [LARGE SCALE GENOMIC DNA]</scope>
    <source>
        <strain evidence="2">G3</strain>
    </source>
</reference>